<dbReference type="EMBL" id="CM009753">
    <property type="protein sequence ID" value="PUZ57334.1"/>
    <property type="molecule type" value="Genomic_DNA"/>
</dbReference>
<dbReference type="AlphaFoldDB" id="A0A2T7DP54"/>
<name>A0A2T7DP54_9POAL</name>
<organism evidence="2 3">
    <name type="scientific">Panicum hallii var. hallii</name>
    <dbReference type="NCBI Taxonomy" id="1504633"/>
    <lineage>
        <taxon>Eukaryota</taxon>
        <taxon>Viridiplantae</taxon>
        <taxon>Streptophyta</taxon>
        <taxon>Embryophyta</taxon>
        <taxon>Tracheophyta</taxon>
        <taxon>Spermatophyta</taxon>
        <taxon>Magnoliopsida</taxon>
        <taxon>Liliopsida</taxon>
        <taxon>Poales</taxon>
        <taxon>Poaceae</taxon>
        <taxon>PACMAD clade</taxon>
        <taxon>Panicoideae</taxon>
        <taxon>Panicodae</taxon>
        <taxon>Paniceae</taxon>
        <taxon>Panicinae</taxon>
        <taxon>Panicum</taxon>
        <taxon>Panicum sect. Panicum</taxon>
    </lineage>
</organism>
<feature type="region of interest" description="Disordered" evidence="1">
    <location>
        <begin position="14"/>
        <end position="52"/>
    </location>
</feature>
<sequence>MGNMGRPSLCFFIFRSPTGPHGQIRDPPRPDSISGGLPTEGKSPSPRSPASMGIFANLSCRPTAARCRCF</sequence>
<gene>
    <name evidence="2" type="ORF">GQ55_5G422400</name>
</gene>
<reference evidence="2 3" key="1">
    <citation type="submission" date="2018-04" db="EMBL/GenBank/DDBJ databases">
        <title>WGS assembly of Panicum hallii var. hallii HAL2.</title>
        <authorList>
            <person name="Lovell J."/>
            <person name="Jenkins J."/>
            <person name="Lowry D."/>
            <person name="Mamidi S."/>
            <person name="Sreedasyam A."/>
            <person name="Weng X."/>
            <person name="Barry K."/>
            <person name="Bonette J."/>
            <person name="Campitelli B."/>
            <person name="Daum C."/>
            <person name="Gordon S."/>
            <person name="Gould B."/>
            <person name="Lipzen A."/>
            <person name="MacQueen A."/>
            <person name="Palacio-Mejia J."/>
            <person name="Plott C."/>
            <person name="Shakirov E."/>
            <person name="Shu S."/>
            <person name="Yoshinaga Y."/>
            <person name="Zane M."/>
            <person name="Rokhsar D."/>
            <person name="Grimwood J."/>
            <person name="Schmutz J."/>
            <person name="Juenger T."/>
        </authorList>
    </citation>
    <scope>NUCLEOTIDE SEQUENCE [LARGE SCALE GENOMIC DNA]</scope>
    <source>
        <strain evidence="3">cv. HAL2</strain>
    </source>
</reference>
<evidence type="ECO:0000313" key="2">
    <source>
        <dbReference type="EMBL" id="PUZ57334.1"/>
    </source>
</evidence>
<protein>
    <submittedName>
        <fullName evidence="2">Uncharacterized protein</fullName>
    </submittedName>
</protein>
<evidence type="ECO:0000256" key="1">
    <source>
        <dbReference type="SAM" id="MobiDB-lite"/>
    </source>
</evidence>
<dbReference type="Gramene" id="PUZ57334">
    <property type="protein sequence ID" value="PUZ57334"/>
    <property type="gene ID" value="GQ55_5G422400"/>
</dbReference>
<accession>A0A2T7DP54</accession>
<evidence type="ECO:0000313" key="3">
    <source>
        <dbReference type="Proteomes" id="UP000244336"/>
    </source>
</evidence>
<keyword evidence="3" id="KW-1185">Reference proteome</keyword>
<dbReference type="Proteomes" id="UP000244336">
    <property type="component" value="Chromosome 5"/>
</dbReference>
<proteinExistence type="predicted"/>